<dbReference type="RefSeq" id="WP_106133976.1">
    <property type="nucleotide sequence ID" value="NZ_PVTR01000007.1"/>
</dbReference>
<name>A0A2T0WJQ6_9BACT</name>
<reference evidence="2 3" key="1">
    <citation type="submission" date="2018-03" db="EMBL/GenBank/DDBJ databases">
        <title>Genomic Encyclopedia of Archaeal and Bacterial Type Strains, Phase II (KMG-II): from individual species to whole genera.</title>
        <authorList>
            <person name="Goeker M."/>
        </authorList>
    </citation>
    <scope>NUCLEOTIDE SEQUENCE [LARGE SCALE GENOMIC DNA]</scope>
    <source>
        <strain evidence="2 3">DSM 27929</strain>
    </source>
</reference>
<evidence type="ECO:0008006" key="4">
    <source>
        <dbReference type="Google" id="ProtNLM"/>
    </source>
</evidence>
<protein>
    <recommendedName>
        <fullName evidence="4">Protein required for attachment to host cells</fullName>
    </recommendedName>
</protein>
<dbReference type="Gene3D" id="3.30.420.60">
    <property type="entry name" value="eRF1 domain 2"/>
    <property type="match status" value="1"/>
</dbReference>
<dbReference type="SUPFAM" id="SSF53137">
    <property type="entry name" value="Translational machinery components"/>
    <property type="match status" value="1"/>
</dbReference>
<dbReference type="OrthoDB" id="1122364at2"/>
<dbReference type="InterPro" id="IPR042226">
    <property type="entry name" value="eFR1_2_sf"/>
</dbReference>
<evidence type="ECO:0000313" key="2">
    <source>
        <dbReference type="EMBL" id="PRY86941.1"/>
    </source>
</evidence>
<organism evidence="2 3">
    <name type="scientific">Mongoliibacter ruber</name>
    <dbReference type="NCBI Taxonomy" id="1750599"/>
    <lineage>
        <taxon>Bacteria</taxon>
        <taxon>Pseudomonadati</taxon>
        <taxon>Bacteroidota</taxon>
        <taxon>Cytophagia</taxon>
        <taxon>Cytophagales</taxon>
        <taxon>Cyclobacteriaceae</taxon>
        <taxon>Mongoliibacter</taxon>
    </lineage>
</organism>
<dbReference type="Proteomes" id="UP000238157">
    <property type="component" value="Unassembled WGS sequence"/>
</dbReference>
<sequence length="149" mass="17221">MSGNGFKQIGLWIDFNKAHIIGYQDGSVEILETVESPVESLRRQDGEGNDSTKFTSNNNHTSNNEYRKNNISQNELKEYFKILESKLQPFDDILIFGPGTAREQIKNRLREIKSFDSKWISVQKSDKLTDNQLLAFVRDFYKNESPAVR</sequence>
<accession>A0A2T0WJQ6</accession>
<feature type="region of interest" description="Disordered" evidence="1">
    <location>
        <begin position="39"/>
        <end position="70"/>
    </location>
</feature>
<proteinExistence type="predicted"/>
<evidence type="ECO:0000256" key="1">
    <source>
        <dbReference type="SAM" id="MobiDB-lite"/>
    </source>
</evidence>
<comment type="caution">
    <text evidence="2">The sequence shown here is derived from an EMBL/GenBank/DDBJ whole genome shotgun (WGS) entry which is preliminary data.</text>
</comment>
<evidence type="ECO:0000313" key="3">
    <source>
        <dbReference type="Proteomes" id="UP000238157"/>
    </source>
</evidence>
<feature type="compositionally biased region" description="Polar residues" evidence="1">
    <location>
        <begin position="49"/>
        <end position="70"/>
    </location>
</feature>
<gene>
    <name evidence="2" type="ORF">CLW00_1079</name>
</gene>
<dbReference type="EMBL" id="PVTR01000007">
    <property type="protein sequence ID" value="PRY86941.1"/>
    <property type="molecule type" value="Genomic_DNA"/>
</dbReference>
<keyword evidence="3" id="KW-1185">Reference proteome</keyword>
<dbReference type="AlphaFoldDB" id="A0A2T0WJQ6"/>